<evidence type="ECO:0000256" key="1">
    <source>
        <dbReference type="SAM" id="MobiDB-lite"/>
    </source>
</evidence>
<organism evidence="2 3">
    <name type="scientific">Nocardioides plantarum</name>
    <dbReference type="NCBI Taxonomy" id="29299"/>
    <lineage>
        <taxon>Bacteria</taxon>
        <taxon>Bacillati</taxon>
        <taxon>Actinomycetota</taxon>
        <taxon>Actinomycetes</taxon>
        <taxon>Propionibacteriales</taxon>
        <taxon>Nocardioidaceae</taxon>
        <taxon>Nocardioides</taxon>
    </lineage>
</organism>
<evidence type="ECO:0000313" key="3">
    <source>
        <dbReference type="Proteomes" id="UP001589750"/>
    </source>
</evidence>
<dbReference type="PROSITE" id="PS51257">
    <property type="entry name" value="PROKAR_LIPOPROTEIN"/>
    <property type="match status" value="1"/>
</dbReference>
<accession>A0ABV5KAZ6</accession>
<dbReference type="RefSeq" id="WP_140007400.1">
    <property type="nucleotide sequence ID" value="NZ_JBHMDG010000015.1"/>
</dbReference>
<evidence type="ECO:0008006" key="4">
    <source>
        <dbReference type="Google" id="ProtNLM"/>
    </source>
</evidence>
<evidence type="ECO:0000313" key="2">
    <source>
        <dbReference type="EMBL" id="MFB9313913.1"/>
    </source>
</evidence>
<proteinExistence type="predicted"/>
<dbReference type="EMBL" id="JBHMDG010000015">
    <property type="protein sequence ID" value="MFB9313913.1"/>
    <property type="molecule type" value="Genomic_DNA"/>
</dbReference>
<protein>
    <recommendedName>
        <fullName evidence="4">Lipoprotein</fullName>
    </recommendedName>
</protein>
<reference evidence="2 3" key="1">
    <citation type="submission" date="2024-09" db="EMBL/GenBank/DDBJ databases">
        <authorList>
            <person name="Sun Q."/>
            <person name="Mori K."/>
        </authorList>
    </citation>
    <scope>NUCLEOTIDE SEQUENCE [LARGE SCALE GENOMIC DNA]</scope>
    <source>
        <strain evidence="2 3">JCM 9626</strain>
    </source>
</reference>
<comment type="caution">
    <text evidence="2">The sequence shown here is derived from an EMBL/GenBank/DDBJ whole genome shotgun (WGS) entry which is preliminary data.</text>
</comment>
<gene>
    <name evidence="2" type="ORF">ACFFRI_12735</name>
</gene>
<name>A0ABV5KAZ6_9ACTN</name>
<sequence>MRTAIPAVLTVVVLAGCGGVNHPPGARQPHATDPAATSSSGGLIVLSETSDPSDPAAPEPIAFTGTVDLVEGVWFLGRDLLDLPDDPTAGQRNGLLGASGGDIVDIFSPALYGQYRVEVRELDRRPPVLSWCEDVVEVSYRHRGGQLVMGGFEDDQQLGRLTEGSYRVRLCVEGLDRVVAETEEEEFQTYSSRWLFQLWPARRAPDRVLRVGSTFAEEAHAGVRG</sequence>
<feature type="region of interest" description="Disordered" evidence="1">
    <location>
        <begin position="24"/>
        <end position="58"/>
    </location>
</feature>
<dbReference type="Proteomes" id="UP001589750">
    <property type="component" value="Unassembled WGS sequence"/>
</dbReference>
<feature type="compositionally biased region" description="Polar residues" evidence="1">
    <location>
        <begin position="35"/>
        <end position="52"/>
    </location>
</feature>
<keyword evidence="3" id="KW-1185">Reference proteome</keyword>